<evidence type="ECO:0000313" key="14">
    <source>
        <dbReference type="Proteomes" id="UP000476176"/>
    </source>
</evidence>
<dbReference type="Proteomes" id="UP000429523">
    <property type="component" value="Unassembled WGS sequence"/>
</dbReference>
<evidence type="ECO:0000313" key="8">
    <source>
        <dbReference type="EMBL" id="KAE9290881.1"/>
    </source>
</evidence>
<evidence type="ECO:0000313" key="4">
    <source>
        <dbReference type="EMBL" id="KAE9072561.1"/>
    </source>
</evidence>
<dbReference type="EMBL" id="QXGE01002879">
    <property type="protein sequence ID" value="KAE9278559.1"/>
    <property type="molecule type" value="Genomic_DNA"/>
</dbReference>
<evidence type="ECO:0000313" key="2">
    <source>
        <dbReference type="EMBL" id="KAE8974187.1"/>
    </source>
</evidence>
<evidence type="ECO:0000313" key="5">
    <source>
        <dbReference type="EMBL" id="KAE9090316.1"/>
    </source>
</evidence>
<dbReference type="EMBL" id="QXGC01002899">
    <property type="protein sequence ID" value="KAE9180569.1"/>
    <property type="molecule type" value="Genomic_DNA"/>
</dbReference>
<dbReference type="Proteomes" id="UP000460718">
    <property type="component" value="Unassembled WGS sequence"/>
</dbReference>
<evidence type="ECO:0000313" key="7">
    <source>
        <dbReference type="EMBL" id="KAE9278559.1"/>
    </source>
</evidence>
<evidence type="ECO:0000313" key="13">
    <source>
        <dbReference type="Proteomes" id="UP000460718"/>
    </source>
</evidence>
<dbReference type="EMBL" id="QXFY01002907">
    <property type="protein sequence ID" value="KAE9290881.1"/>
    <property type="molecule type" value="Genomic_DNA"/>
</dbReference>
<dbReference type="Proteomes" id="UP000440732">
    <property type="component" value="Unassembled WGS sequence"/>
</dbReference>
<dbReference type="EMBL" id="QXFZ01002934">
    <property type="protein sequence ID" value="KAE9072561.1"/>
    <property type="molecule type" value="Genomic_DNA"/>
</dbReference>
<reference evidence="13 14" key="1">
    <citation type="submission" date="2018-09" db="EMBL/GenBank/DDBJ databases">
        <title>Genomic investigation of the strawberry pathogen Phytophthora fragariae indicates pathogenicity is determined by transcriptional variation in three key races.</title>
        <authorList>
            <person name="Adams T.M."/>
            <person name="Armitage A.D."/>
            <person name="Sobczyk M.K."/>
            <person name="Bates H.J."/>
            <person name="Dunwell J.M."/>
            <person name="Nellist C.F."/>
            <person name="Harrison R.J."/>
        </authorList>
    </citation>
    <scope>NUCLEOTIDE SEQUENCE [LARGE SCALE GENOMIC DNA]</scope>
    <source>
        <strain evidence="7 10">A4</strain>
        <strain evidence="6 14">BC-23</strain>
        <strain evidence="5 11">NOV-5</strain>
        <strain evidence="4 12">NOV-71</strain>
        <strain evidence="8 15">NOV-77</strain>
        <strain evidence="1 9">NOV-9</strain>
        <strain evidence="3 16">ONT-3</strain>
        <strain evidence="2 13">SCRP245</strain>
    </source>
</reference>
<gene>
    <name evidence="7" type="ORF">PF001_g25112</name>
    <name evidence="6" type="ORF">PF004_g24803</name>
    <name evidence="5" type="ORF">PF006_g25187</name>
    <name evidence="4" type="ORF">PF007_g26132</name>
    <name evidence="8" type="ORF">PF008_g25474</name>
    <name evidence="1" type="ORF">PF009_g23355</name>
    <name evidence="3" type="ORF">PF010_g25435</name>
    <name evidence="2" type="ORF">PF011_g24959</name>
</gene>
<proteinExistence type="predicted"/>
<evidence type="ECO:0000313" key="11">
    <source>
        <dbReference type="Proteomes" id="UP000440732"/>
    </source>
</evidence>
<dbReference type="AlphaFoldDB" id="A0A6A3HXN9"/>
<evidence type="ECO:0000313" key="3">
    <source>
        <dbReference type="EMBL" id="KAE9072559.1"/>
    </source>
</evidence>
<dbReference type="Proteomes" id="UP000441208">
    <property type="component" value="Unassembled WGS sequence"/>
</dbReference>
<dbReference type="Proteomes" id="UP000476176">
    <property type="component" value="Unassembled WGS sequence"/>
</dbReference>
<sequence length="59" mass="6288">MSAPPLPSSLLLLPAPALDPRPLDCSSSPLPPSCVSCSEWLSSNVLYISMKPLKMHQSP</sequence>
<evidence type="ECO:0000313" key="6">
    <source>
        <dbReference type="EMBL" id="KAE9180569.1"/>
    </source>
</evidence>
<organism evidence="2 13">
    <name type="scientific">Phytophthora fragariae</name>
    <dbReference type="NCBI Taxonomy" id="53985"/>
    <lineage>
        <taxon>Eukaryota</taxon>
        <taxon>Sar</taxon>
        <taxon>Stramenopiles</taxon>
        <taxon>Oomycota</taxon>
        <taxon>Peronosporomycetes</taxon>
        <taxon>Peronosporales</taxon>
        <taxon>Peronosporaceae</taxon>
        <taxon>Phytophthora</taxon>
    </lineage>
</organism>
<comment type="caution">
    <text evidence="2">The sequence shown here is derived from an EMBL/GenBank/DDBJ whole genome shotgun (WGS) entry which is preliminary data.</text>
</comment>
<dbReference type="EMBL" id="QXFX01002921">
    <property type="protein sequence ID" value="KAE9072559.1"/>
    <property type="molecule type" value="Genomic_DNA"/>
</dbReference>
<dbReference type="EMBL" id="QXGF01002038">
    <property type="protein sequence ID" value="KAE8926457.1"/>
    <property type="molecule type" value="Genomic_DNA"/>
</dbReference>
<evidence type="ECO:0000313" key="9">
    <source>
        <dbReference type="Proteomes" id="UP000429523"/>
    </source>
</evidence>
<dbReference type="EMBL" id="QXGA01002904">
    <property type="protein sequence ID" value="KAE9090316.1"/>
    <property type="molecule type" value="Genomic_DNA"/>
</dbReference>
<accession>A0A6A3HXN9</accession>
<dbReference type="Proteomes" id="UP000488956">
    <property type="component" value="Unassembled WGS sequence"/>
</dbReference>
<evidence type="ECO:0000313" key="12">
    <source>
        <dbReference type="Proteomes" id="UP000441208"/>
    </source>
</evidence>
<dbReference type="EMBL" id="QXFW01002942">
    <property type="protein sequence ID" value="KAE8974187.1"/>
    <property type="molecule type" value="Genomic_DNA"/>
</dbReference>
<evidence type="ECO:0000313" key="10">
    <source>
        <dbReference type="Proteomes" id="UP000437068"/>
    </source>
</evidence>
<evidence type="ECO:0000313" key="16">
    <source>
        <dbReference type="Proteomes" id="UP000488956"/>
    </source>
</evidence>
<protein>
    <submittedName>
        <fullName evidence="2">Uncharacterized protein</fullName>
    </submittedName>
</protein>
<evidence type="ECO:0000313" key="1">
    <source>
        <dbReference type="EMBL" id="KAE8926457.1"/>
    </source>
</evidence>
<evidence type="ECO:0000313" key="15">
    <source>
        <dbReference type="Proteomes" id="UP000486351"/>
    </source>
</evidence>
<name>A0A6A3HXN9_9STRA</name>
<dbReference type="Proteomes" id="UP000486351">
    <property type="component" value="Unassembled WGS sequence"/>
</dbReference>
<dbReference type="Proteomes" id="UP000437068">
    <property type="component" value="Unassembled WGS sequence"/>
</dbReference>